<dbReference type="InterPro" id="IPR039910">
    <property type="entry name" value="D15-like"/>
</dbReference>
<dbReference type="InterPro" id="IPR013686">
    <property type="entry name" value="Polypept-transport_assoc_ShlB"/>
</dbReference>
<reference evidence="7" key="1">
    <citation type="journal article" date="2020" name="mSystems">
        <title>Genome- and Community-Level Interaction Insights into Carbon Utilization and Element Cycling Functions of Hydrothermarchaeota in Hydrothermal Sediment.</title>
        <authorList>
            <person name="Zhou Z."/>
            <person name="Liu Y."/>
            <person name="Xu W."/>
            <person name="Pan J."/>
            <person name="Luo Z.H."/>
            <person name="Li M."/>
        </authorList>
    </citation>
    <scope>NUCLEOTIDE SEQUENCE [LARGE SCALE GENOMIC DNA]</scope>
    <source>
        <strain evidence="7">HyVt-237</strain>
    </source>
</reference>
<dbReference type="Gene3D" id="2.40.160.50">
    <property type="entry name" value="membrane protein fhac: a member of the omp85/tpsb transporter family"/>
    <property type="match status" value="1"/>
</dbReference>
<keyword evidence="3" id="KW-0812">Transmembrane</keyword>
<comment type="subcellular location">
    <subcellularLocation>
        <location evidence="1">Membrane</location>
    </subcellularLocation>
</comment>
<keyword evidence="4" id="KW-0472">Membrane</keyword>
<dbReference type="Proteomes" id="UP000885931">
    <property type="component" value="Unassembled WGS sequence"/>
</dbReference>
<evidence type="ECO:0008006" key="8">
    <source>
        <dbReference type="Google" id="ProtNLM"/>
    </source>
</evidence>
<dbReference type="GO" id="GO:0019867">
    <property type="term" value="C:outer membrane"/>
    <property type="evidence" value="ECO:0007669"/>
    <property type="project" value="InterPro"/>
</dbReference>
<evidence type="ECO:0000259" key="6">
    <source>
        <dbReference type="Pfam" id="PF08479"/>
    </source>
</evidence>
<evidence type="ECO:0000313" key="7">
    <source>
        <dbReference type="EMBL" id="HDM89669.1"/>
    </source>
</evidence>
<feature type="domain" description="Polypeptide-transport-associated ShlB-type" evidence="6">
    <location>
        <begin position="15"/>
        <end position="91"/>
    </location>
</feature>
<evidence type="ECO:0000259" key="5">
    <source>
        <dbReference type="Pfam" id="PF01103"/>
    </source>
</evidence>
<dbReference type="EMBL" id="DRBW01000018">
    <property type="protein sequence ID" value="HDM89669.1"/>
    <property type="molecule type" value="Genomic_DNA"/>
</dbReference>
<comment type="caution">
    <text evidence="7">The sequence shown here is derived from an EMBL/GenBank/DDBJ whole genome shotgun (WGS) entry which is preliminary data.</text>
</comment>
<protein>
    <recommendedName>
        <fullName evidence="8">POTRA domain-containing protein</fullName>
    </recommendedName>
</protein>
<evidence type="ECO:0000256" key="1">
    <source>
        <dbReference type="ARBA" id="ARBA00004370"/>
    </source>
</evidence>
<organism evidence="7">
    <name type="scientific">candidate division WOR-3 bacterium</name>
    <dbReference type="NCBI Taxonomy" id="2052148"/>
    <lineage>
        <taxon>Bacteria</taxon>
        <taxon>Bacteria division WOR-3</taxon>
    </lineage>
</organism>
<dbReference type="Pfam" id="PF08479">
    <property type="entry name" value="POTRA_2"/>
    <property type="match status" value="1"/>
</dbReference>
<dbReference type="AlphaFoldDB" id="A0A7C1BCY8"/>
<accession>A0A7C1BCY8</accession>
<dbReference type="Pfam" id="PF01103">
    <property type="entry name" value="Omp85"/>
    <property type="match status" value="1"/>
</dbReference>
<dbReference type="Gene3D" id="3.10.20.310">
    <property type="entry name" value="membrane protein fhac"/>
    <property type="match status" value="1"/>
</dbReference>
<gene>
    <name evidence="7" type="ORF">ENG67_00485</name>
</gene>
<evidence type="ECO:0000256" key="2">
    <source>
        <dbReference type="ARBA" id="ARBA00022452"/>
    </source>
</evidence>
<proteinExistence type="predicted"/>
<sequence length="450" mass="50383">MFPECLLFLSLLSHPLEKVEIRGITSFPESQIEGLLEPYFGSEVDSSLIEKLAAEILDFYGNRGFPFVSVRPEYLRKSREGMTLVLRVEEGKPVVISGLRFVGSEKTKRDVLLRFFRDEGKLFSLARLREEIAEANSSGYVEVLGFSVDTSGGRSDLVIALEEKRVNSADGALLYDQRRKNLGGYLEVGAPNLMGTGRSLALSYRRVSLGEQKFELSYREPWIFGTDFYTEGKIFYHFAESLFIKRSVCARVGLKRKIEFYIGEKYEDNVDMGGNERESNFLSLLGFKAERFSGAYLPRRGISLKSEVQVSGTKQSGFLFAGWRFPGSGRLNLSFRVDLRFVRKKGGEKNFDLITYGGSGSLRGYREGRFLASQVAVAGLEMGYNLTAKSCLSAFVEGGMVKAEKAQFPVGYGISALLPARSGFLKLSYALSRERDFSEGLIHLSYSLLF</sequence>
<dbReference type="PANTHER" id="PTHR12815">
    <property type="entry name" value="SORTING AND ASSEMBLY MACHINERY SAMM50 PROTEIN FAMILY MEMBER"/>
    <property type="match status" value="1"/>
</dbReference>
<evidence type="ECO:0000256" key="4">
    <source>
        <dbReference type="ARBA" id="ARBA00023136"/>
    </source>
</evidence>
<feature type="domain" description="Bacterial surface antigen (D15)" evidence="5">
    <location>
        <begin position="192"/>
        <end position="430"/>
    </location>
</feature>
<dbReference type="InterPro" id="IPR000184">
    <property type="entry name" value="Bac_surfAg_D15"/>
</dbReference>
<dbReference type="PANTHER" id="PTHR12815:SF18">
    <property type="entry name" value="SORTING AND ASSEMBLY MACHINERY COMPONENT 50 HOMOLOG"/>
    <property type="match status" value="1"/>
</dbReference>
<name>A0A7C1BCY8_UNCW3</name>
<evidence type="ECO:0000256" key="3">
    <source>
        <dbReference type="ARBA" id="ARBA00022692"/>
    </source>
</evidence>
<keyword evidence="2" id="KW-1134">Transmembrane beta strand</keyword>